<dbReference type="Proteomes" id="UP001430953">
    <property type="component" value="Unassembled WGS sequence"/>
</dbReference>
<dbReference type="AlphaFoldDB" id="A0AAW2F2Q9"/>
<sequence>MAKQLPFGGYPREYDPARHGPYDPARYYGKPDTPFLDLKLNEIPSWFSRRQKSPQAFAGLFSRAFWRWQHNYVHPRKGGVAPFFQIIGASMILFYVINYKKLSHHKNYKYH</sequence>
<evidence type="ECO:0000313" key="11">
    <source>
        <dbReference type="EMBL" id="KAL0109520.1"/>
    </source>
</evidence>
<evidence type="ECO:0000256" key="7">
    <source>
        <dbReference type="ARBA" id="ARBA00023128"/>
    </source>
</evidence>
<dbReference type="Pfam" id="PF10206">
    <property type="entry name" value="WRW"/>
    <property type="match status" value="1"/>
</dbReference>
<comment type="caution">
    <text evidence="11">The sequence shown here is derived from an EMBL/GenBank/DDBJ whole genome shotgun (WGS) entry which is preliminary data.</text>
</comment>
<keyword evidence="4" id="KW-0138">CF(0)</keyword>
<feature type="transmembrane region" description="Helical" evidence="10">
    <location>
        <begin position="80"/>
        <end position="99"/>
    </location>
</feature>
<comment type="subcellular location">
    <subcellularLocation>
        <location evidence="1">Mitochondrion membrane</location>
    </subcellularLocation>
</comment>
<keyword evidence="12" id="KW-1185">Reference proteome</keyword>
<accession>A0AAW2F2Q9</accession>
<evidence type="ECO:0000256" key="4">
    <source>
        <dbReference type="ARBA" id="ARBA00022547"/>
    </source>
</evidence>
<evidence type="ECO:0000256" key="3">
    <source>
        <dbReference type="ARBA" id="ARBA00022448"/>
    </source>
</evidence>
<evidence type="ECO:0000256" key="9">
    <source>
        <dbReference type="ARBA" id="ARBA00023310"/>
    </source>
</evidence>
<dbReference type="EMBL" id="JADYXP020000015">
    <property type="protein sequence ID" value="KAL0109520.1"/>
    <property type="molecule type" value="Genomic_DNA"/>
</dbReference>
<dbReference type="PANTHER" id="PTHR13080:SF20">
    <property type="entry name" value="ATP SYNTHASE SUBUNIT F, MITOCHONDRIAL-RELATED"/>
    <property type="match status" value="1"/>
</dbReference>
<protein>
    <submittedName>
        <fullName evidence="11">Uncharacterized protein</fullName>
    </submittedName>
</protein>
<dbReference type="PANTHER" id="PTHR13080">
    <property type="entry name" value="ATP SYNTHASE F CHAIN, MITOCHONDRIAL-RELATED"/>
    <property type="match status" value="1"/>
</dbReference>
<dbReference type="GO" id="GO:0031966">
    <property type="term" value="C:mitochondrial membrane"/>
    <property type="evidence" value="ECO:0007669"/>
    <property type="project" value="UniProtKB-SubCell"/>
</dbReference>
<keyword evidence="3" id="KW-0813">Transport</keyword>
<organism evidence="11 12">
    <name type="scientific">Cardiocondyla obscurior</name>
    <dbReference type="NCBI Taxonomy" id="286306"/>
    <lineage>
        <taxon>Eukaryota</taxon>
        <taxon>Metazoa</taxon>
        <taxon>Ecdysozoa</taxon>
        <taxon>Arthropoda</taxon>
        <taxon>Hexapoda</taxon>
        <taxon>Insecta</taxon>
        <taxon>Pterygota</taxon>
        <taxon>Neoptera</taxon>
        <taxon>Endopterygota</taxon>
        <taxon>Hymenoptera</taxon>
        <taxon>Apocrita</taxon>
        <taxon>Aculeata</taxon>
        <taxon>Formicoidea</taxon>
        <taxon>Formicidae</taxon>
        <taxon>Myrmicinae</taxon>
        <taxon>Cardiocondyla</taxon>
    </lineage>
</organism>
<keyword evidence="7" id="KW-0496">Mitochondrion</keyword>
<evidence type="ECO:0000256" key="5">
    <source>
        <dbReference type="ARBA" id="ARBA00022781"/>
    </source>
</evidence>
<evidence type="ECO:0000313" key="12">
    <source>
        <dbReference type="Proteomes" id="UP001430953"/>
    </source>
</evidence>
<keyword evidence="10" id="KW-0812">Transmembrane</keyword>
<evidence type="ECO:0000256" key="6">
    <source>
        <dbReference type="ARBA" id="ARBA00023065"/>
    </source>
</evidence>
<keyword evidence="5" id="KW-0375">Hydrogen ion transport</keyword>
<dbReference type="GO" id="GO:0045259">
    <property type="term" value="C:proton-transporting ATP synthase complex"/>
    <property type="evidence" value="ECO:0007669"/>
    <property type="project" value="UniProtKB-KW"/>
</dbReference>
<evidence type="ECO:0000256" key="1">
    <source>
        <dbReference type="ARBA" id="ARBA00004325"/>
    </source>
</evidence>
<proteinExistence type="inferred from homology"/>
<comment type="similarity">
    <text evidence="2">Belongs to the ATPase F chain family.</text>
</comment>
<dbReference type="GO" id="GO:0042776">
    <property type="term" value="P:proton motive force-driven mitochondrial ATP synthesis"/>
    <property type="evidence" value="ECO:0007669"/>
    <property type="project" value="TreeGrafter"/>
</dbReference>
<gene>
    <name evidence="11" type="ORF">PUN28_014526</name>
</gene>
<evidence type="ECO:0000256" key="10">
    <source>
        <dbReference type="SAM" id="Phobius"/>
    </source>
</evidence>
<keyword evidence="6" id="KW-0406">Ion transport</keyword>
<evidence type="ECO:0000256" key="8">
    <source>
        <dbReference type="ARBA" id="ARBA00023136"/>
    </source>
</evidence>
<keyword evidence="9" id="KW-0066">ATP synthesis</keyword>
<dbReference type="GO" id="GO:0046933">
    <property type="term" value="F:proton-transporting ATP synthase activity, rotational mechanism"/>
    <property type="evidence" value="ECO:0007669"/>
    <property type="project" value="TreeGrafter"/>
</dbReference>
<evidence type="ECO:0000256" key="2">
    <source>
        <dbReference type="ARBA" id="ARBA00005895"/>
    </source>
</evidence>
<keyword evidence="8 10" id="KW-0472">Membrane</keyword>
<reference evidence="11 12" key="1">
    <citation type="submission" date="2023-03" db="EMBL/GenBank/DDBJ databases">
        <title>High recombination rates correlate with genetic variation in Cardiocondyla obscurior ants.</title>
        <authorList>
            <person name="Errbii M."/>
        </authorList>
    </citation>
    <scope>NUCLEOTIDE SEQUENCE [LARGE SCALE GENOMIC DNA]</scope>
    <source>
        <strain evidence="11">Alpha-2009</strain>
        <tissue evidence="11">Whole body</tissue>
    </source>
</reference>
<dbReference type="InterPro" id="IPR019344">
    <property type="entry name" value="F1F0-ATPsyn_F_prd"/>
</dbReference>
<name>A0AAW2F2Q9_9HYME</name>
<keyword evidence="10" id="KW-1133">Transmembrane helix</keyword>